<dbReference type="Proteomes" id="UP001054837">
    <property type="component" value="Unassembled WGS sequence"/>
</dbReference>
<gene>
    <name evidence="1" type="ORF">CDAR_470901</name>
</gene>
<comment type="caution">
    <text evidence="1">The sequence shown here is derived from an EMBL/GenBank/DDBJ whole genome shotgun (WGS) entry which is preliminary data.</text>
</comment>
<dbReference type="EMBL" id="BPLQ01011457">
    <property type="protein sequence ID" value="GIY58108.1"/>
    <property type="molecule type" value="Genomic_DNA"/>
</dbReference>
<reference evidence="1 2" key="1">
    <citation type="submission" date="2021-06" db="EMBL/GenBank/DDBJ databases">
        <title>Caerostris darwini draft genome.</title>
        <authorList>
            <person name="Kono N."/>
            <person name="Arakawa K."/>
        </authorList>
    </citation>
    <scope>NUCLEOTIDE SEQUENCE [LARGE SCALE GENOMIC DNA]</scope>
</reference>
<organism evidence="1 2">
    <name type="scientific">Caerostris darwini</name>
    <dbReference type="NCBI Taxonomy" id="1538125"/>
    <lineage>
        <taxon>Eukaryota</taxon>
        <taxon>Metazoa</taxon>
        <taxon>Ecdysozoa</taxon>
        <taxon>Arthropoda</taxon>
        <taxon>Chelicerata</taxon>
        <taxon>Arachnida</taxon>
        <taxon>Araneae</taxon>
        <taxon>Araneomorphae</taxon>
        <taxon>Entelegynae</taxon>
        <taxon>Araneoidea</taxon>
        <taxon>Araneidae</taxon>
        <taxon>Caerostris</taxon>
    </lineage>
</organism>
<proteinExistence type="predicted"/>
<dbReference type="AlphaFoldDB" id="A0AAV4UJZ9"/>
<accession>A0AAV4UJZ9</accession>
<name>A0AAV4UJZ9_9ARAC</name>
<evidence type="ECO:0000313" key="1">
    <source>
        <dbReference type="EMBL" id="GIY58108.1"/>
    </source>
</evidence>
<evidence type="ECO:0000313" key="2">
    <source>
        <dbReference type="Proteomes" id="UP001054837"/>
    </source>
</evidence>
<keyword evidence="2" id="KW-1185">Reference proteome</keyword>
<sequence length="106" mass="12405">MAAYINNLKKDELIKLALELELIVEGDKKMIDIRNLIQGSEVFNTETDLVNNIIQSVKELLEAEKGERSVRLESYKMKTIKNLEVEQLKLRHLEKEIELENLPKER</sequence>
<protein>
    <submittedName>
        <fullName evidence="1">Uncharacterized protein</fullName>
    </submittedName>
</protein>